<proteinExistence type="predicted"/>
<dbReference type="EMBL" id="CAJVPS010003729">
    <property type="protein sequence ID" value="CAG8593582.1"/>
    <property type="molecule type" value="Genomic_DNA"/>
</dbReference>
<accession>A0A9N9CA05</accession>
<evidence type="ECO:0000256" key="1">
    <source>
        <dbReference type="SAM" id="MobiDB-lite"/>
    </source>
</evidence>
<dbReference type="Proteomes" id="UP000789508">
    <property type="component" value="Unassembled WGS sequence"/>
</dbReference>
<keyword evidence="3" id="KW-1185">Reference proteome</keyword>
<organism evidence="2 3">
    <name type="scientific">Ambispora leptoticha</name>
    <dbReference type="NCBI Taxonomy" id="144679"/>
    <lineage>
        <taxon>Eukaryota</taxon>
        <taxon>Fungi</taxon>
        <taxon>Fungi incertae sedis</taxon>
        <taxon>Mucoromycota</taxon>
        <taxon>Glomeromycotina</taxon>
        <taxon>Glomeromycetes</taxon>
        <taxon>Archaeosporales</taxon>
        <taxon>Ambisporaceae</taxon>
        <taxon>Ambispora</taxon>
    </lineage>
</organism>
<feature type="non-terminal residue" evidence="2">
    <location>
        <position position="197"/>
    </location>
</feature>
<evidence type="ECO:0000313" key="3">
    <source>
        <dbReference type="Proteomes" id="UP000789508"/>
    </source>
</evidence>
<evidence type="ECO:0000313" key="2">
    <source>
        <dbReference type="EMBL" id="CAG8593582.1"/>
    </source>
</evidence>
<feature type="compositionally biased region" description="Polar residues" evidence="1">
    <location>
        <begin position="139"/>
        <end position="150"/>
    </location>
</feature>
<gene>
    <name evidence="2" type="ORF">ALEPTO_LOCUS7813</name>
</gene>
<name>A0A9N9CA05_9GLOM</name>
<comment type="caution">
    <text evidence="2">The sequence shown here is derived from an EMBL/GenBank/DDBJ whole genome shotgun (WGS) entry which is preliminary data.</text>
</comment>
<protein>
    <submittedName>
        <fullName evidence="2">5711_t:CDS:1</fullName>
    </submittedName>
</protein>
<sequence>MSSFLFRSVSKLTVSFPSRNISRRTLQTSTAKVTPFYTNSINTCFGNNNLNSLTIGKRNFHAARINQQHVASLSSIISLTTIKFSLATQSRRALTNITYAQLKQRNIMSVTGHLLSPNNVYPNRDYSSNSSSHDKNDVSESTTTAINSEHSNSHPELTRWSWAWWKEWTIIFIVFGITGSTTVRCVRPLVSNLFGIE</sequence>
<reference evidence="2" key="1">
    <citation type="submission" date="2021-06" db="EMBL/GenBank/DDBJ databases">
        <authorList>
            <person name="Kallberg Y."/>
            <person name="Tangrot J."/>
            <person name="Rosling A."/>
        </authorList>
    </citation>
    <scope>NUCLEOTIDE SEQUENCE</scope>
    <source>
        <strain evidence="2">FL130A</strain>
    </source>
</reference>
<dbReference type="OrthoDB" id="270912at2759"/>
<feature type="region of interest" description="Disordered" evidence="1">
    <location>
        <begin position="125"/>
        <end position="152"/>
    </location>
</feature>
<dbReference type="AlphaFoldDB" id="A0A9N9CA05"/>